<proteinExistence type="predicted"/>
<dbReference type="Proteomes" id="UP000241203">
    <property type="component" value="Unassembled WGS sequence"/>
</dbReference>
<dbReference type="SUPFAM" id="SSF54593">
    <property type="entry name" value="Glyoxalase/Bleomycin resistance protein/Dihydroxybiphenyl dioxygenase"/>
    <property type="match status" value="1"/>
</dbReference>
<reference evidence="2 4" key="1">
    <citation type="submission" date="2018-03" db="EMBL/GenBank/DDBJ databases">
        <title>Genomic Encyclopedia of Archaeal and Bacterial Type Strains, Phase II (KMG-II): from individual species to whole genera.</title>
        <authorList>
            <person name="Goeker M."/>
        </authorList>
    </citation>
    <scope>NUCLEOTIDE SEQUENCE [LARGE SCALE GENOMIC DNA]</scope>
    <source>
        <strain evidence="2 4">DSM 21548</strain>
    </source>
</reference>
<reference evidence="3 5" key="2">
    <citation type="submission" date="2018-12" db="EMBL/GenBank/DDBJ databases">
        <authorList>
            <person name="hu s."/>
            <person name="Xu Y."/>
            <person name="Xu B."/>
            <person name="Li F."/>
        </authorList>
    </citation>
    <scope>NUCLEOTIDE SEQUENCE [LARGE SCALE GENOMIC DNA]</scope>
    <source>
        <strain evidence="3 5">KSW2-17</strain>
    </source>
</reference>
<dbReference type="PANTHER" id="PTHR35908:SF1">
    <property type="entry name" value="CONSERVED PROTEIN"/>
    <property type="match status" value="1"/>
</dbReference>
<dbReference type="RefSeq" id="WP_127054508.1">
    <property type="nucleotide sequence ID" value="NZ_PYAU01000001.1"/>
</dbReference>
<dbReference type="EMBL" id="RZGY01000003">
    <property type="protein sequence ID" value="RUQ84303.1"/>
    <property type="molecule type" value="Genomic_DNA"/>
</dbReference>
<sequence>MIQVTFDASDPHALAAFWADLLSYEVEDHAEFVDSLLATGQLAPEEVIVRDGRSAFADVAAASDPSGEGPRLFFQKVPEPKTSKNRVHVDVRVPEERREDESKRLIDKGATLLWITSDRGPTTYTMQDPEGNEFCLD</sequence>
<evidence type="ECO:0000313" key="2">
    <source>
        <dbReference type="EMBL" id="PSL36793.1"/>
    </source>
</evidence>
<dbReference type="Proteomes" id="UP000268291">
    <property type="component" value="Unassembled WGS sequence"/>
</dbReference>
<dbReference type="InterPro" id="IPR041581">
    <property type="entry name" value="Glyoxalase_6"/>
</dbReference>
<dbReference type="PANTHER" id="PTHR35908">
    <property type="entry name" value="HYPOTHETICAL FUSION PROTEIN"/>
    <property type="match status" value="1"/>
</dbReference>
<dbReference type="AlphaFoldDB" id="A0A2P8GS43"/>
<protein>
    <recommendedName>
        <fullName evidence="1">Glyoxalase-like domain-containing protein</fullName>
    </recommendedName>
</protein>
<dbReference type="InterPro" id="IPR029068">
    <property type="entry name" value="Glyas_Bleomycin-R_OHBP_Dase"/>
</dbReference>
<dbReference type="Pfam" id="PF18029">
    <property type="entry name" value="Glyoxalase_6"/>
    <property type="match status" value="1"/>
</dbReference>
<dbReference type="Gene3D" id="3.10.180.10">
    <property type="entry name" value="2,3-Dihydroxybiphenyl 1,2-Dioxygenase, domain 1"/>
    <property type="match status" value="1"/>
</dbReference>
<organism evidence="2 4">
    <name type="scientific">Labedella gwakjiensis</name>
    <dbReference type="NCBI Taxonomy" id="390269"/>
    <lineage>
        <taxon>Bacteria</taxon>
        <taxon>Bacillati</taxon>
        <taxon>Actinomycetota</taxon>
        <taxon>Actinomycetes</taxon>
        <taxon>Micrococcales</taxon>
        <taxon>Microbacteriaceae</taxon>
        <taxon>Labedella</taxon>
    </lineage>
</organism>
<evidence type="ECO:0000313" key="4">
    <source>
        <dbReference type="Proteomes" id="UP000241203"/>
    </source>
</evidence>
<evidence type="ECO:0000259" key="1">
    <source>
        <dbReference type="Pfam" id="PF18029"/>
    </source>
</evidence>
<evidence type="ECO:0000313" key="3">
    <source>
        <dbReference type="EMBL" id="RUQ84303.1"/>
    </source>
</evidence>
<dbReference type="EMBL" id="PYAU01000001">
    <property type="protein sequence ID" value="PSL36793.1"/>
    <property type="molecule type" value="Genomic_DNA"/>
</dbReference>
<dbReference type="OrthoDB" id="5524593at2"/>
<evidence type="ECO:0000313" key="5">
    <source>
        <dbReference type="Proteomes" id="UP000268291"/>
    </source>
</evidence>
<keyword evidence="5" id="KW-1185">Reference proteome</keyword>
<comment type="caution">
    <text evidence="2">The sequence shown here is derived from an EMBL/GenBank/DDBJ whole genome shotgun (WGS) entry which is preliminary data.</text>
</comment>
<gene>
    <name evidence="2" type="ORF">CLV49_0391</name>
    <name evidence="3" type="ORF">ELQ93_15935</name>
</gene>
<feature type="domain" description="Glyoxalase-like" evidence="1">
    <location>
        <begin position="3"/>
        <end position="136"/>
    </location>
</feature>
<accession>A0A2P8GS43</accession>
<name>A0A2P8GS43_9MICO</name>